<dbReference type="Pfam" id="PF00497">
    <property type="entry name" value="SBP_bac_3"/>
    <property type="match status" value="1"/>
</dbReference>
<dbReference type="SUPFAM" id="SSF53850">
    <property type="entry name" value="Periplasmic binding protein-like II"/>
    <property type="match status" value="1"/>
</dbReference>
<dbReference type="InterPro" id="IPR001638">
    <property type="entry name" value="Solute-binding_3/MltF_N"/>
</dbReference>
<comment type="caution">
    <text evidence="5">The sequence shown here is derived from an EMBL/GenBank/DDBJ whole genome shotgun (WGS) entry which is preliminary data.</text>
</comment>
<dbReference type="SMART" id="SM00062">
    <property type="entry name" value="PBPb"/>
    <property type="match status" value="1"/>
</dbReference>
<keyword evidence="6" id="KW-1185">Reference proteome</keyword>
<dbReference type="GO" id="GO:0030288">
    <property type="term" value="C:outer membrane-bounded periplasmic space"/>
    <property type="evidence" value="ECO:0007669"/>
    <property type="project" value="TreeGrafter"/>
</dbReference>
<dbReference type="Proteomes" id="UP000095256">
    <property type="component" value="Unassembled WGS sequence"/>
</dbReference>
<protein>
    <submittedName>
        <fullName evidence="5">Glutamine ABC transporter substrate-binding protein</fullName>
    </submittedName>
</protein>
<dbReference type="GO" id="GO:0006865">
    <property type="term" value="P:amino acid transport"/>
    <property type="evidence" value="ECO:0007669"/>
    <property type="project" value="TreeGrafter"/>
</dbReference>
<dbReference type="EMBL" id="MIEK01000006">
    <property type="protein sequence ID" value="OEH83492.1"/>
    <property type="molecule type" value="Genomic_DNA"/>
</dbReference>
<dbReference type="GO" id="GO:0005576">
    <property type="term" value="C:extracellular region"/>
    <property type="evidence" value="ECO:0007669"/>
    <property type="project" value="TreeGrafter"/>
</dbReference>
<dbReference type="RefSeq" id="WP_069697540.1">
    <property type="nucleotide sequence ID" value="NZ_JAGGMA010000016.1"/>
</dbReference>
<evidence type="ECO:0000259" key="4">
    <source>
        <dbReference type="SMART" id="SM00062"/>
    </source>
</evidence>
<evidence type="ECO:0000256" key="3">
    <source>
        <dbReference type="ARBA" id="ARBA00022729"/>
    </source>
</evidence>
<evidence type="ECO:0000313" key="5">
    <source>
        <dbReference type="EMBL" id="OEH83492.1"/>
    </source>
</evidence>
<reference evidence="5 6" key="1">
    <citation type="submission" date="2016-09" db="EMBL/GenBank/DDBJ databases">
        <authorList>
            <person name="Capua I."/>
            <person name="De Benedictis P."/>
            <person name="Joannis T."/>
            <person name="Lombin L.H."/>
            <person name="Cattoli G."/>
        </authorList>
    </citation>
    <scope>NUCLEOTIDE SEQUENCE [LARGE SCALE GENOMIC DNA]</scope>
    <source>
        <strain evidence="5 6">LMG 25899</strain>
    </source>
</reference>
<evidence type="ECO:0000313" key="6">
    <source>
        <dbReference type="Proteomes" id="UP000095256"/>
    </source>
</evidence>
<dbReference type="PROSITE" id="PS51257">
    <property type="entry name" value="PROKAR_LIPOPROTEIN"/>
    <property type="match status" value="1"/>
</dbReference>
<organism evidence="5 6">
    <name type="scientific">Enterococcus rivorum</name>
    <dbReference type="NCBI Taxonomy" id="762845"/>
    <lineage>
        <taxon>Bacteria</taxon>
        <taxon>Bacillati</taxon>
        <taxon>Bacillota</taxon>
        <taxon>Bacilli</taxon>
        <taxon>Lactobacillales</taxon>
        <taxon>Enterococcaceae</taxon>
        <taxon>Enterococcus</taxon>
    </lineage>
</organism>
<dbReference type="InterPro" id="IPR051455">
    <property type="entry name" value="Bact_solute-bind_prot3"/>
</dbReference>
<accession>A0A1E5KZZ9</accession>
<dbReference type="Gene3D" id="3.40.190.10">
    <property type="entry name" value="Periplasmic binding protein-like II"/>
    <property type="match status" value="2"/>
</dbReference>
<name>A0A1E5KZZ9_9ENTE</name>
<evidence type="ECO:0000256" key="1">
    <source>
        <dbReference type="ARBA" id="ARBA00010333"/>
    </source>
</evidence>
<dbReference type="STRING" id="762845.BCR26_09305"/>
<feature type="domain" description="Solute-binding protein family 3/N-terminal" evidence="4">
    <location>
        <begin position="49"/>
        <end position="272"/>
    </location>
</feature>
<dbReference type="OrthoDB" id="115856at2"/>
<evidence type="ECO:0000256" key="2">
    <source>
        <dbReference type="ARBA" id="ARBA00022448"/>
    </source>
</evidence>
<comment type="similarity">
    <text evidence="1">Belongs to the bacterial solute-binding protein 3 family.</text>
</comment>
<proteinExistence type="inferred from homology"/>
<dbReference type="PANTHER" id="PTHR30085">
    <property type="entry name" value="AMINO ACID ABC TRANSPORTER PERMEASE"/>
    <property type="match status" value="1"/>
</dbReference>
<gene>
    <name evidence="5" type="ORF">BCR26_09305</name>
</gene>
<keyword evidence="3" id="KW-0732">Signal</keyword>
<sequence length="272" mass="29936">MKNVKKVLGGLSLVLLLGLIVGCGSGKDASSSDSGKSADPIQKIKDAGVIKVGVKEDVPNFGYMNPDTNKNEGMEPDLARLIAKELTGSEDNVEFVGVTAKTRGPLLDNGELDMVIATFTINDERKKTYNFTTPYYTDEIGFLVRTADKFTNIKSLDGKTIGVVQSATTKDALEKQAKDLGISFNYQELGSYPELKTALTSKRIDAFSVDKSILTGYVDDKTEILKDGFSPQEYGIATKKSNEKLNEKLDELINKWKKDGTLDEIYKKWHLD</sequence>
<dbReference type="PANTHER" id="PTHR30085:SF6">
    <property type="entry name" value="ABC TRANSPORTER GLUTAMINE-BINDING PROTEIN GLNH"/>
    <property type="match status" value="1"/>
</dbReference>
<keyword evidence="2" id="KW-0813">Transport</keyword>
<dbReference type="AlphaFoldDB" id="A0A1E5KZZ9"/>